<dbReference type="Pfam" id="PF20231">
    <property type="entry name" value="DUF6589"/>
    <property type="match status" value="1"/>
</dbReference>
<accession>A0A0L0VBM6</accession>
<evidence type="ECO:0000313" key="3">
    <source>
        <dbReference type="Proteomes" id="UP000054564"/>
    </source>
</evidence>
<sequence length="202" mass="22500">MFHGTWGYVHMPPASLLQALDPGKLTIEVLNNALHGASKLTICPSMFTPTIESSEHWEATLKLQITRVILCYIAKPVDRRLTYQRLHRRGGGRLHRGNPAKRPDPGEFHSRLHIVEGDLGLCNLLETLKKQRAPAVGNHNSLHNVLPVPGAAHTLWNISQAIFLAHWGNKKCAHDTGAWRTLHALGVTAEKPVTKKDFNLMC</sequence>
<gene>
    <name evidence="2" type="ORF">PSTG_09988</name>
</gene>
<evidence type="ECO:0000313" key="2">
    <source>
        <dbReference type="EMBL" id="KNE96717.1"/>
    </source>
</evidence>
<dbReference type="AlphaFoldDB" id="A0A0L0VBM6"/>
<dbReference type="EMBL" id="AJIL01000078">
    <property type="protein sequence ID" value="KNE96717.1"/>
    <property type="molecule type" value="Genomic_DNA"/>
</dbReference>
<name>A0A0L0VBM6_9BASI</name>
<keyword evidence="3" id="KW-1185">Reference proteome</keyword>
<proteinExistence type="predicted"/>
<reference evidence="3" key="1">
    <citation type="submission" date="2014-03" db="EMBL/GenBank/DDBJ databases">
        <title>The Genome Sequence of Puccinia striiformis f. sp. tritici PST-78.</title>
        <authorList>
            <consortium name="The Broad Institute Genome Sequencing Platform"/>
            <person name="Cuomo C."/>
            <person name="Hulbert S."/>
            <person name="Chen X."/>
            <person name="Walker B."/>
            <person name="Young S.K."/>
            <person name="Zeng Q."/>
            <person name="Gargeya S."/>
            <person name="Fitzgerald M."/>
            <person name="Haas B."/>
            <person name="Abouelleil A."/>
            <person name="Alvarado L."/>
            <person name="Arachchi H.M."/>
            <person name="Berlin A.M."/>
            <person name="Chapman S.B."/>
            <person name="Goldberg J."/>
            <person name="Griggs A."/>
            <person name="Gujja S."/>
            <person name="Hansen M."/>
            <person name="Howarth C."/>
            <person name="Imamovic A."/>
            <person name="Larimer J."/>
            <person name="McCowan C."/>
            <person name="Montmayeur A."/>
            <person name="Murphy C."/>
            <person name="Neiman D."/>
            <person name="Pearson M."/>
            <person name="Priest M."/>
            <person name="Roberts A."/>
            <person name="Saif S."/>
            <person name="Shea T."/>
            <person name="Sisk P."/>
            <person name="Sykes S."/>
            <person name="Wortman J."/>
            <person name="Nusbaum C."/>
            <person name="Birren B."/>
        </authorList>
    </citation>
    <scope>NUCLEOTIDE SEQUENCE [LARGE SCALE GENOMIC DNA]</scope>
    <source>
        <strain evidence="3">race PST-78</strain>
    </source>
</reference>
<feature type="domain" description="DUF6589" evidence="1">
    <location>
        <begin position="106"/>
        <end position="199"/>
    </location>
</feature>
<protein>
    <recommendedName>
        <fullName evidence="1">DUF6589 domain-containing protein</fullName>
    </recommendedName>
</protein>
<dbReference type="STRING" id="1165861.A0A0L0VBM6"/>
<evidence type="ECO:0000259" key="1">
    <source>
        <dbReference type="Pfam" id="PF20231"/>
    </source>
</evidence>
<comment type="caution">
    <text evidence="2">The sequence shown here is derived from an EMBL/GenBank/DDBJ whole genome shotgun (WGS) entry which is preliminary data.</text>
</comment>
<dbReference type="InterPro" id="IPR046496">
    <property type="entry name" value="DUF6589"/>
</dbReference>
<organism evidence="2 3">
    <name type="scientific">Puccinia striiformis f. sp. tritici PST-78</name>
    <dbReference type="NCBI Taxonomy" id="1165861"/>
    <lineage>
        <taxon>Eukaryota</taxon>
        <taxon>Fungi</taxon>
        <taxon>Dikarya</taxon>
        <taxon>Basidiomycota</taxon>
        <taxon>Pucciniomycotina</taxon>
        <taxon>Pucciniomycetes</taxon>
        <taxon>Pucciniales</taxon>
        <taxon>Pucciniaceae</taxon>
        <taxon>Puccinia</taxon>
    </lineage>
</organism>
<dbReference type="Proteomes" id="UP000054564">
    <property type="component" value="Unassembled WGS sequence"/>
</dbReference>